<dbReference type="EMBL" id="NHYD01002562">
    <property type="protein sequence ID" value="PPQ86093.1"/>
    <property type="molecule type" value="Genomic_DNA"/>
</dbReference>
<feature type="compositionally biased region" description="Low complexity" evidence="1">
    <location>
        <begin position="111"/>
        <end position="121"/>
    </location>
</feature>
<comment type="caution">
    <text evidence="2">The sequence shown here is derived from an EMBL/GenBank/DDBJ whole genome shotgun (WGS) entry which is preliminary data.</text>
</comment>
<sequence length="363" mass="36801">MHNVSGKDRGLHVQQRLGIAGLGGVGGIGVGGQPPGVIGGLGGMNGGRKRKRSPRRGAEEPEDGGGVGRSDGAMGDILVGGPADLPSFPMYLPPVHAPSLDIAQPPPPSQLPNNQPSNAPADLPSFPMYLPPVHAPSLDIAQPPPPSQLPNNQPSNAVTAPAAAGGSEAGLSTAPVAVPASILMEAGATEGSGTTMSLFSSPLSAATTSSGAEQEPPISVGTTDTSSASSASAAPATANSTTTTTASDNDASALLGAIIQALHSWFAGHLDRAAVLAFVFTSFTYFRFHLLQQLGVPASWAPIFTFKFKFKFTFTSIFSTSTSASTAPVFLTSVLTSMASTATFPAMDYRSPADAALGHVTWD</sequence>
<feature type="region of interest" description="Disordered" evidence="1">
    <location>
        <begin position="205"/>
        <end position="245"/>
    </location>
</feature>
<keyword evidence="3" id="KW-1185">Reference proteome</keyword>
<gene>
    <name evidence="2" type="ORF">CVT25_003198</name>
</gene>
<evidence type="ECO:0000313" key="3">
    <source>
        <dbReference type="Proteomes" id="UP000283269"/>
    </source>
</evidence>
<reference evidence="2 3" key="1">
    <citation type="journal article" date="2018" name="Evol. Lett.">
        <title>Horizontal gene cluster transfer increased hallucinogenic mushroom diversity.</title>
        <authorList>
            <person name="Reynolds H.T."/>
            <person name="Vijayakumar V."/>
            <person name="Gluck-Thaler E."/>
            <person name="Korotkin H.B."/>
            <person name="Matheny P.B."/>
            <person name="Slot J.C."/>
        </authorList>
    </citation>
    <scope>NUCLEOTIDE SEQUENCE [LARGE SCALE GENOMIC DNA]</scope>
    <source>
        <strain evidence="2 3">2631</strain>
    </source>
</reference>
<feature type="compositionally biased region" description="Low complexity" evidence="1">
    <location>
        <begin position="222"/>
        <end position="245"/>
    </location>
</feature>
<feature type="region of interest" description="Disordered" evidence="1">
    <location>
        <begin position="36"/>
        <end position="80"/>
    </location>
</feature>
<evidence type="ECO:0000256" key="1">
    <source>
        <dbReference type="SAM" id="MobiDB-lite"/>
    </source>
</evidence>
<dbReference type="STRING" id="93625.A0A409X5M3"/>
<organism evidence="2 3">
    <name type="scientific">Psilocybe cyanescens</name>
    <dbReference type="NCBI Taxonomy" id="93625"/>
    <lineage>
        <taxon>Eukaryota</taxon>
        <taxon>Fungi</taxon>
        <taxon>Dikarya</taxon>
        <taxon>Basidiomycota</taxon>
        <taxon>Agaricomycotina</taxon>
        <taxon>Agaricomycetes</taxon>
        <taxon>Agaricomycetidae</taxon>
        <taxon>Agaricales</taxon>
        <taxon>Agaricineae</taxon>
        <taxon>Strophariaceae</taxon>
        <taxon>Psilocybe</taxon>
    </lineage>
</organism>
<feature type="region of interest" description="Disordered" evidence="1">
    <location>
        <begin position="99"/>
        <end position="170"/>
    </location>
</feature>
<dbReference type="InParanoid" id="A0A409X5M3"/>
<name>A0A409X5M3_PSICY</name>
<protein>
    <submittedName>
        <fullName evidence="2">Uncharacterized protein</fullName>
    </submittedName>
</protein>
<dbReference type="Proteomes" id="UP000283269">
    <property type="component" value="Unassembled WGS sequence"/>
</dbReference>
<proteinExistence type="predicted"/>
<accession>A0A409X5M3</accession>
<dbReference type="AlphaFoldDB" id="A0A409X5M3"/>
<evidence type="ECO:0000313" key="2">
    <source>
        <dbReference type="EMBL" id="PPQ86093.1"/>
    </source>
</evidence>
<feature type="compositionally biased region" description="Gly residues" evidence="1">
    <location>
        <begin position="36"/>
        <end position="46"/>
    </location>
</feature>